<dbReference type="InterPro" id="IPR056884">
    <property type="entry name" value="NPHP3-like_N"/>
</dbReference>
<dbReference type="Gene3D" id="1.25.40.20">
    <property type="entry name" value="Ankyrin repeat-containing domain"/>
    <property type="match status" value="2"/>
</dbReference>
<dbReference type="SUPFAM" id="SSF52540">
    <property type="entry name" value="P-loop containing nucleoside triphosphate hydrolases"/>
    <property type="match status" value="1"/>
</dbReference>
<dbReference type="PROSITE" id="PS50088">
    <property type="entry name" value="ANK_REPEAT"/>
    <property type="match status" value="3"/>
</dbReference>
<dbReference type="Gene3D" id="3.40.50.300">
    <property type="entry name" value="P-loop containing nucleotide triphosphate hydrolases"/>
    <property type="match status" value="1"/>
</dbReference>
<dbReference type="SUPFAM" id="SSF48403">
    <property type="entry name" value="Ankyrin repeat"/>
    <property type="match status" value="1"/>
</dbReference>
<dbReference type="OrthoDB" id="7464126at2759"/>
<keyword evidence="7" id="KW-1185">Reference proteome</keyword>
<feature type="domain" description="Nephrocystin 3-like N-terminal" evidence="5">
    <location>
        <begin position="305"/>
        <end position="474"/>
    </location>
</feature>
<dbReference type="InterPro" id="IPR027417">
    <property type="entry name" value="P-loop_NTPase"/>
</dbReference>
<dbReference type="Pfam" id="PF24883">
    <property type="entry name" value="NPHP3_N"/>
    <property type="match status" value="1"/>
</dbReference>
<evidence type="ECO:0008006" key="8">
    <source>
        <dbReference type="Google" id="ProtNLM"/>
    </source>
</evidence>
<keyword evidence="1" id="KW-0677">Repeat</keyword>
<feature type="domain" description="DUF7708" evidence="4">
    <location>
        <begin position="72"/>
        <end position="216"/>
    </location>
</feature>
<dbReference type="InterPro" id="IPR056125">
    <property type="entry name" value="DUF7708"/>
</dbReference>
<feature type="region of interest" description="Disordered" evidence="3">
    <location>
        <begin position="1073"/>
        <end position="1118"/>
    </location>
</feature>
<organism evidence="6 7">
    <name type="scientific">Paraphoma chrysanthemicola</name>
    <dbReference type="NCBI Taxonomy" id="798071"/>
    <lineage>
        <taxon>Eukaryota</taxon>
        <taxon>Fungi</taxon>
        <taxon>Dikarya</taxon>
        <taxon>Ascomycota</taxon>
        <taxon>Pezizomycotina</taxon>
        <taxon>Dothideomycetes</taxon>
        <taxon>Pleosporomycetidae</taxon>
        <taxon>Pleosporales</taxon>
        <taxon>Pleosporineae</taxon>
        <taxon>Phaeosphaeriaceae</taxon>
        <taxon>Paraphoma</taxon>
    </lineage>
</organism>
<dbReference type="AlphaFoldDB" id="A0A8K0QUX0"/>
<gene>
    <name evidence="6" type="ORF">FB567DRAFT_205894</name>
</gene>
<evidence type="ECO:0000313" key="6">
    <source>
        <dbReference type="EMBL" id="KAH7072565.1"/>
    </source>
</evidence>
<reference evidence="6" key="1">
    <citation type="journal article" date="2021" name="Nat. Commun.">
        <title>Genetic determinants of endophytism in the Arabidopsis root mycobiome.</title>
        <authorList>
            <person name="Mesny F."/>
            <person name="Miyauchi S."/>
            <person name="Thiergart T."/>
            <person name="Pickel B."/>
            <person name="Atanasova L."/>
            <person name="Karlsson M."/>
            <person name="Huettel B."/>
            <person name="Barry K.W."/>
            <person name="Haridas S."/>
            <person name="Chen C."/>
            <person name="Bauer D."/>
            <person name="Andreopoulos W."/>
            <person name="Pangilinan J."/>
            <person name="LaButti K."/>
            <person name="Riley R."/>
            <person name="Lipzen A."/>
            <person name="Clum A."/>
            <person name="Drula E."/>
            <person name="Henrissat B."/>
            <person name="Kohler A."/>
            <person name="Grigoriev I.V."/>
            <person name="Martin F.M."/>
            <person name="Hacquard S."/>
        </authorList>
    </citation>
    <scope>NUCLEOTIDE SEQUENCE</scope>
    <source>
        <strain evidence="6">MPI-SDFR-AT-0120</strain>
    </source>
</reference>
<dbReference type="EMBL" id="JAGMVJ010000023">
    <property type="protein sequence ID" value="KAH7072565.1"/>
    <property type="molecule type" value="Genomic_DNA"/>
</dbReference>
<dbReference type="Pfam" id="PF24809">
    <property type="entry name" value="DUF7708"/>
    <property type="match status" value="1"/>
</dbReference>
<evidence type="ECO:0000256" key="1">
    <source>
        <dbReference type="ARBA" id="ARBA00022737"/>
    </source>
</evidence>
<feature type="repeat" description="ANK" evidence="2">
    <location>
        <begin position="991"/>
        <end position="1023"/>
    </location>
</feature>
<evidence type="ECO:0000259" key="5">
    <source>
        <dbReference type="Pfam" id="PF24883"/>
    </source>
</evidence>
<protein>
    <recommendedName>
        <fullName evidence="8">NACHT domain-containing protein</fullName>
    </recommendedName>
</protein>
<feature type="compositionally biased region" description="Basic and acidic residues" evidence="3">
    <location>
        <begin position="1088"/>
        <end position="1099"/>
    </location>
</feature>
<dbReference type="PROSITE" id="PS50297">
    <property type="entry name" value="ANK_REP_REGION"/>
    <property type="match status" value="3"/>
</dbReference>
<feature type="repeat" description="ANK" evidence="2">
    <location>
        <begin position="1024"/>
        <end position="1056"/>
    </location>
</feature>
<sequence length="1118" mass="125442">MAAFKDQNLWDEALQTLPEDDQTKYEGLISKGSGYITILDDILLCTKEKKEQCTKKRWKVRIRGRTIILSDVLEKFAVWVNKFVAVGDVAVQYDPGHAALPWAAIRFILKTSLNEVEVFGAVLQGVESVSRTLTRCTVMENLYLLSDFKISDQLREALVGLYAAILTFLGKSLQHYSRSTVTRIAKTIVTTVDEVEKWSDPIEEKQAEVERLVALAEAERNRVIAGGLSDVQTRQNEQGMKLEKSYQALQQLSADLLGPITRIDQRLSFIEDDLERGKRNAILESISRIKFIVHHRLANSGLVQGSGQWFLNKPNYQQWRDDSCSSILWLHGIPGSGKTKLTSLVVAETKKTCHVAYFYAVRNPAEPERSECDQIVRSLLRQLACPSPGGPVLAPLLDKYEDALAGLEDFTDIMWSLDDAVETLMELCNLYPAVVLIIDALDEVDPIHRLELVDGLLRIMENSSALVKIFISSRENMDIFERLESKPNLRIGAQDNAEDIAKFVHRQLKVANLLQGKLPPALKERIPETLIAGAQGMFRWVDLQIQSLRSLKVAADIDERLGRLPSTLEESYVEIFEQIIASGEHASRLAIFTFQWLLFAQKPIAISDFAPLASIELSQTLGHTAQNVLEVCQNLVVSNDEGIFRFVHLSVREFFENLKEGRLKHREIKHFTSDEGHAAIAMKSLAYLKAIMSLGINQKADHLLKTSQLDKIIALKSYTVNYWPYHVSESGQLKRAAPLLTEVRSFLVKNKGVASTFANWCSMVWEEKSENSLPAVRKAAQKPPNPIFLVHTYDLLDRQHASVSDRDYQTQAFLYAAGEGNTKDMTELLAHGLDIKDVGVSAMFRAISANKLDPVEFLKEYRVPVDPKSLLATAMERRTNMVRTLITYDAKAISMAQLELVFRITMANGDVDLLPLFLEQGIARDPVAVVRALKATASISARNLIEAGFDIQGIHLFEKRTALHWAIDKGLQDIVRLLLEKNARVNVADAWGNHPLHIAAWKGRADAVRLLLDRGAHERYMNHAGQTPLHLAAMMGFPDIVHLLQHGEVEMTKKDKSGKTPLCYANEHEQRRNKKALGSIPQAQDNNVVEKTESDRSCGDKPANAIATEQQHDATVEI</sequence>
<dbReference type="Pfam" id="PF00023">
    <property type="entry name" value="Ank"/>
    <property type="match status" value="1"/>
</dbReference>
<comment type="caution">
    <text evidence="6">The sequence shown here is derived from an EMBL/GenBank/DDBJ whole genome shotgun (WGS) entry which is preliminary data.</text>
</comment>
<feature type="repeat" description="ANK" evidence="2">
    <location>
        <begin position="958"/>
        <end position="990"/>
    </location>
</feature>
<dbReference type="InterPro" id="IPR002110">
    <property type="entry name" value="Ankyrin_rpt"/>
</dbReference>
<dbReference type="Pfam" id="PF12796">
    <property type="entry name" value="Ank_2"/>
    <property type="match status" value="1"/>
</dbReference>
<evidence type="ECO:0000256" key="3">
    <source>
        <dbReference type="SAM" id="MobiDB-lite"/>
    </source>
</evidence>
<dbReference type="Proteomes" id="UP000813461">
    <property type="component" value="Unassembled WGS sequence"/>
</dbReference>
<name>A0A8K0QUX0_9PLEO</name>
<evidence type="ECO:0000313" key="7">
    <source>
        <dbReference type="Proteomes" id="UP000813461"/>
    </source>
</evidence>
<evidence type="ECO:0000259" key="4">
    <source>
        <dbReference type="Pfam" id="PF24809"/>
    </source>
</evidence>
<accession>A0A8K0QUX0</accession>
<proteinExistence type="predicted"/>
<dbReference type="SMART" id="SM00248">
    <property type="entry name" value="ANK"/>
    <property type="match status" value="5"/>
</dbReference>
<dbReference type="PANTHER" id="PTHR10039">
    <property type="entry name" value="AMELOGENIN"/>
    <property type="match status" value="1"/>
</dbReference>
<dbReference type="PANTHER" id="PTHR10039:SF16">
    <property type="entry name" value="GPI INOSITOL-DEACYLASE"/>
    <property type="match status" value="1"/>
</dbReference>
<keyword evidence="2" id="KW-0040">ANK repeat</keyword>
<evidence type="ECO:0000256" key="2">
    <source>
        <dbReference type="PROSITE-ProRule" id="PRU00023"/>
    </source>
</evidence>
<dbReference type="InterPro" id="IPR036770">
    <property type="entry name" value="Ankyrin_rpt-contain_sf"/>
</dbReference>